<dbReference type="AlphaFoldDB" id="A0A378I1I1"/>
<gene>
    <name evidence="1" type="ORF">NCTC13315_01110</name>
</gene>
<dbReference type="Proteomes" id="UP000254968">
    <property type="component" value="Unassembled WGS sequence"/>
</dbReference>
<dbReference type="EMBL" id="UGNV01000001">
    <property type="protein sequence ID" value="STX28580.1"/>
    <property type="molecule type" value="Genomic_DNA"/>
</dbReference>
<protein>
    <submittedName>
        <fullName evidence="1">Uncharacterized protein</fullName>
    </submittedName>
</protein>
<proteinExistence type="predicted"/>
<evidence type="ECO:0000313" key="1">
    <source>
        <dbReference type="EMBL" id="STX28580.1"/>
    </source>
</evidence>
<evidence type="ECO:0000313" key="2">
    <source>
        <dbReference type="Proteomes" id="UP000254968"/>
    </source>
</evidence>
<accession>A0A378I1I1</accession>
<organism evidence="1 2">
    <name type="scientific">Legionella beliardensis</name>
    <dbReference type="NCBI Taxonomy" id="91822"/>
    <lineage>
        <taxon>Bacteria</taxon>
        <taxon>Pseudomonadati</taxon>
        <taxon>Pseudomonadota</taxon>
        <taxon>Gammaproteobacteria</taxon>
        <taxon>Legionellales</taxon>
        <taxon>Legionellaceae</taxon>
        <taxon>Legionella</taxon>
    </lineage>
</organism>
<name>A0A378I1I1_9GAMM</name>
<sequence>MQNSMQFKRAYFLLLSNFVNYSVCPTWTYTAKLKPTASSKKNPLLP</sequence>
<reference evidence="1 2" key="1">
    <citation type="submission" date="2018-06" db="EMBL/GenBank/DDBJ databases">
        <authorList>
            <consortium name="Pathogen Informatics"/>
            <person name="Doyle S."/>
        </authorList>
    </citation>
    <scope>NUCLEOTIDE SEQUENCE [LARGE SCALE GENOMIC DNA]</scope>
    <source>
        <strain evidence="1 2">NCTC13315</strain>
    </source>
</reference>
<keyword evidence="2" id="KW-1185">Reference proteome</keyword>